<dbReference type="RefSeq" id="WP_382200739.1">
    <property type="nucleotide sequence ID" value="NZ_JBHTBZ010000024.1"/>
</dbReference>
<dbReference type="NCBIfam" id="TIGR02523">
    <property type="entry name" value="type_IV_pilV"/>
    <property type="match status" value="1"/>
</dbReference>
<dbReference type="EMBL" id="JBHTBZ010000024">
    <property type="protein sequence ID" value="MFC7460986.1"/>
    <property type="molecule type" value="Genomic_DNA"/>
</dbReference>
<evidence type="ECO:0000313" key="4">
    <source>
        <dbReference type="Proteomes" id="UP001596457"/>
    </source>
</evidence>
<comment type="caution">
    <text evidence="3">The sequence shown here is derived from an EMBL/GenBank/DDBJ whole genome shotgun (WGS) entry which is preliminary data.</text>
</comment>
<dbReference type="Proteomes" id="UP001596457">
    <property type="component" value="Unassembled WGS sequence"/>
</dbReference>
<protein>
    <submittedName>
        <fullName evidence="3">Type IV pilus modification protein PilV</fullName>
    </submittedName>
</protein>
<keyword evidence="2" id="KW-0812">Transmembrane</keyword>
<dbReference type="InterPro" id="IPR012902">
    <property type="entry name" value="N_methyl_site"/>
</dbReference>
<sequence length="161" mass="17231">MTPPQHRHQAQRPRTARRPSSEAGFTLIEVLVTVVVTSLGLLGFAGMLASSVASNREAYMRSQATLLSYHIVERMRANRPAVLLGAYTVSLNDTPSAGTVAGDDLVGWRTLLSNYLPAGTGSVSADGNGNVTVLIQWSSRSDNTADADGVENRQFTSQSRL</sequence>
<evidence type="ECO:0000256" key="2">
    <source>
        <dbReference type="SAM" id="Phobius"/>
    </source>
</evidence>
<feature type="region of interest" description="Disordered" evidence="1">
    <location>
        <begin position="1"/>
        <end position="20"/>
    </location>
</feature>
<evidence type="ECO:0000256" key="1">
    <source>
        <dbReference type="SAM" id="MobiDB-lite"/>
    </source>
</evidence>
<name>A0ABW2SC17_9BURK</name>
<gene>
    <name evidence="3" type="primary">pilV</name>
    <name evidence="3" type="ORF">ACFQU0_11180</name>
</gene>
<keyword evidence="2" id="KW-1133">Transmembrane helix</keyword>
<accession>A0ABW2SC17</accession>
<organism evidence="3 4">
    <name type="scientific">Hydrogenophaga defluvii</name>
    <dbReference type="NCBI Taxonomy" id="249410"/>
    <lineage>
        <taxon>Bacteria</taxon>
        <taxon>Pseudomonadati</taxon>
        <taxon>Pseudomonadota</taxon>
        <taxon>Betaproteobacteria</taxon>
        <taxon>Burkholderiales</taxon>
        <taxon>Comamonadaceae</taxon>
        <taxon>Hydrogenophaga</taxon>
    </lineage>
</organism>
<keyword evidence="2" id="KW-0472">Membrane</keyword>
<evidence type="ECO:0000313" key="3">
    <source>
        <dbReference type="EMBL" id="MFC7460986.1"/>
    </source>
</evidence>
<dbReference type="InterPro" id="IPR013362">
    <property type="entry name" value="Pilus_4_PilV"/>
</dbReference>
<keyword evidence="4" id="KW-1185">Reference proteome</keyword>
<feature type="transmembrane region" description="Helical" evidence="2">
    <location>
        <begin position="30"/>
        <end position="53"/>
    </location>
</feature>
<proteinExistence type="predicted"/>
<dbReference type="Pfam" id="PF07963">
    <property type="entry name" value="N_methyl"/>
    <property type="match status" value="1"/>
</dbReference>
<feature type="compositionally biased region" description="Basic residues" evidence="1">
    <location>
        <begin position="1"/>
        <end position="17"/>
    </location>
</feature>
<dbReference type="NCBIfam" id="TIGR02532">
    <property type="entry name" value="IV_pilin_GFxxxE"/>
    <property type="match status" value="1"/>
</dbReference>
<reference evidence="4" key="1">
    <citation type="journal article" date="2019" name="Int. J. Syst. Evol. Microbiol.">
        <title>The Global Catalogue of Microorganisms (GCM) 10K type strain sequencing project: providing services to taxonomists for standard genome sequencing and annotation.</title>
        <authorList>
            <consortium name="The Broad Institute Genomics Platform"/>
            <consortium name="The Broad Institute Genome Sequencing Center for Infectious Disease"/>
            <person name="Wu L."/>
            <person name="Ma J."/>
        </authorList>
    </citation>
    <scope>NUCLEOTIDE SEQUENCE [LARGE SCALE GENOMIC DNA]</scope>
    <source>
        <strain evidence="4">CCUG 53903</strain>
    </source>
</reference>